<dbReference type="AlphaFoldDB" id="A0A814RYP9"/>
<organism evidence="1 2">
    <name type="scientific">Brachionus calyciflorus</name>
    <dbReference type="NCBI Taxonomy" id="104777"/>
    <lineage>
        <taxon>Eukaryota</taxon>
        <taxon>Metazoa</taxon>
        <taxon>Spiralia</taxon>
        <taxon>Gnathifera</taxon>
        <taxon>Rotifera</taxon>
        <taxon>Eurotatoria</taxon>
        <taxon>Monogononta</taxon>
        <taxon>Pseudotrocha</taxon>
        <taxon>Ploima</taxon>
        <taxon>Brachionidae</taxon>
        <taxon>Brachionus</taxon>
    </lineage>
</organism>
<feature type="non-terminal residue" evidence="1">
    <location>
        <position position="130"/>
    </location>
</feature>
<keyword evidence="2" id="KW-1185">Reference proteome</keyword>
<dbReference type="Proteomes" id="UP000663879">
    <property type="component" value="Unassembled WGS sequence"/>
</dbReference>
<sequence length="130" mass="15240">MMSQNDTLFECIKYDSDEFSNFVYKIPIKSDKTLNLDQYDSLSTTLAYLDKSFFSSIWKSTVDNCYKEKTKYVNTDFKTALIGLVHSLYGPSYLNNQKLDTSSHLIDLKKFTFTDTEFTFEYSIKNLYNL</sequence>
<gene>
    <name evidence="1" type="ORF">OXX778_LOCUS22872</name>
</gene>
<reference evidence="1" key="1">
    <citation type="submission" date="2021-02" db="EMBL/GenBank/DDBJ databases">
        <authorList>
            <person name="Nowell W R."/>
        </authorList>
    </citation>
    <scope>NUCLEOTIDE SEQUENCE</scope>
    <source>
        <strain evidence="1">Ploen Becks lab</strain>
    </source>
</reference>
<accession>A0A814RYP9</accession>
<evidence type="ECO:0000313" key="2">
    <source>
        <dbReference type="Proteomes" id="UP000663879"/>
    </source>
</evidence>
<dbReference type="EMBL" id="CAJNOC010010475">
    <property type="protein sequence ID" value="CAF1140318.1"/>
    <property type="molecule type" value="Genomic_DNA"/>
</dbReference>
<name>A0A814RYP9_9BILA</name>
<proteinExistence type="predicted"/>
<comment type="caution">
    <text evidence="1">The sequence shown here is derived from an EMBL/GenBank/DDBJ whole genome shotgun (WGS) entry which is preliminary data.</text>
</comment>
<protein>
    <submittedName>
        <fullName evidence="1">Uncharacterized protein</fullName>
    </submittedName>
</protein>
<evidence type="ECO:0000313" key="1">
    <source>
        <dbReference type="EMBL" id="CAF1140318.1"/>
    </source>
</evidence>